<sequence length="90" mass="10718">MTNKYNSVLYTGVSSELISRVWDHKNKTYPKSFTARYNCYKLVYYCFYTHIEEAIAIEKVIKGSSREYKKQLVNAMNPEWKDLYDGLLEE</sequence>
<proteinExistence type="inferred from homology"/>
<dbReference type="InterPro" id="IPR000305">
    <property type="entry name" value="GIY-YIG_endonuc"/>
</dbReference>
<dbReference type="InterPro" id="IPR035901">
    <property type="entry name" value="GIY-YIG_endonuc_sf"/>
</dbReference>
<keyword evidence="4" id="KW-1185">Reference proteome</keyword>
<dbReference type="PANTHER" id="PTHR34477:SF5">
    <property type="entry name" value="BSL5627 PROTEIN"/>
    <property type="match status" value="1"/>
</dbReference>
<evidence type="ECO:0000256" key="1">
    <source>
        <dbReference type="ARBA" id="ARBA00007435"/>
    </source>
</evidence>
<dbReference type="EMBL" id="SOZE01000008">
    <property type="protein sequence ID" value="TFF38060.1"/>
    <property type="molecule type" value="Genomic_DNA"/>
</dbReference>
<dbReference type="SUPFAM" id="SSF82771">
    <property type="entry name" value="GIY-YIG endonuclease"/>
    <property type="match status" value="1"/>
</dbReference>
<evidence type="ECO:0000313" key="3">
    <source>
        <dbReference type="EMBL" id="TFF38060.1"/>
    </source>
</evidence>
<reference evidence="3 4" key="1">
    <citation type="journal article" date="2017" name="Int. J. Syst. Evol. Microbiol.">
        <title>Mucilaginibacterpsychrotolerans sp. nov., isolated from peatlands.</title>
        <authorList>
            <person name="Deng Y."/>
            <person name="Shen L."/>
            <person name="Xu B."/>
            <person name="Liu Y."/>
            <person name="Gu Z."/>
            <person name="Liu H."/>
            <person name="Zhou Y."/>
        </authorList>
    </citation>
    <scope>NUCLEOTIDE SEQUENCE [LARGE SCALE GENOMIC DNA]</scope>
    <source>
        <strain evidence="3 4">NH7-4</strain>
    </source>
</reference>
<comment type="caution">
    <text evidence="3">The sequence shown here is derived from an EMBL/GenBank/DDBJ whole genome shotgun (WGS) entry which is preliminary data.</text>
</comment>
<dbReference type="OrthoDB" id="1495241at2"/>
<accession>A0A4Y8SHF7</accession>
<evidence type="ECO:0000313" key="4">
    <source>
        <dbReference type="Proteomes" id="UP000297540"/>
    </source>
</evidence>
<dbReference type="AlphaFoldDB" id="A0A4Y8SHF7"/>
<dbReference type="Pfam" id="PF01541">
    <property type="entry name" value="GIY-YIG"/>
    <property type="match status" value="1"/>
</dbReference>
<dbReference type="PROSITE" id="PS50164">
    <property type="entry name" value="GIY_YIG"/>
    <property type="match status" value="1"/>
</dbReference>
<dbReference type="PANTHER" id="PTHR34477">
    <property type="entry name" value="UPF0213 PROTEIN YHBQ"/>
    <property type="match status" value="1"/>
</dbReference>
<protein>
    <submittedName>
        <fullName evidence="3">GIY-YIG nuclease family protein</fullName>
    </submittedName>
</protein>
<dbReference type="InterPro" id="IPR050190">
    <property type="entry name" value="UPF0213_domain"/>
</dbReference>
<dbReference type="CDD" id="cd10448">
    <property type="entry name" value="GIY-YIG_unchar_3"/>
    <property type="match status" value="1"/>
</dbReference>
<organism evidence="3 4">
    <name type="scientific">Mucilaginibacter psychrotolerans</name>
    <dbReference type="NCBI Taxonomy" id="1524096"/>
    <lineage>
        <taxon>Bacteria</taxon>
        <taxon>Pseudomonadati</taxon>
        <taxon>Bacteroidota</taxon>
        <taxon>Sphingobacteriia</taxon>
        <taxon>Sphingobacteriales</taxon>
        <taxon>Sphingobacteriaceae</taxon>
        <taxon>Mucilaginibacter</taxon>
    </lineage>
</organism>
<evidence type="ECO:0000259" key="2">
    <source>
        <dbReference type="PROSITE" id="PS50164"/>
    </source>
</evidence>
<comment type="similarity">
    <text evidence="1">Belongs to the UPF0213 family.</text>
</comment>
<gene>
    <name evidence="3" type="ORF">E2R66_10430</name>
</gene>
<name>A0A4Y8SHF7_9SPHI</name>
<feature type="domain" description="GIY-YIG" evidence="2">
    <location>
        <begin position="1"/>
        <end position="71"/>
    </location>
</feature>
<dbReference type="Gene3D" id="3.40.1440.10">
    <property type="entry name" value="GIY-YIG endonuclease"/>
    <property type="match status" value="1"/>
</dbReference>
<dbReference type="Proteomes" id="UP000297540">
    <property type="component" value="Unassembled WGS sequence"/>
</dbReference>